<feature type="compositionally biased region" description="Basic and acidic residues" evidence="1">
    <location>
        <begin position="1"/>
        <end position="11"/>
    </location>
</feature>
<accession>A0ABQ2VPA0</accession>
<dbReference type="EMBL" id="BMRP01000078">
    <property type="protein sequence ID" value="GGV02457.1"/>
    <property type="molecule type" value="Genomic_DNA"/>
</dbReference>
<dbReference type="InterPro" id="IPR011053">
    <property type="entry name" value="Single_hybrid_motif"/>
</dbReference>
<feature type="region of interest" description="Disordered" evidence="1">
    <location>
        <begin position="1"/>
        <end position="26"/>
    </location>
</feature>
<keyword evidence="3" id="KW-1185">Reference proteome</keyword>
<reference evidence="3" key="1">
    <citation type="journal article" date="2019" name="Int. J. Syst. Evol. Microbiol.">
        <title>The Global Catalogue of Microorganisms (GCM) 10K type strain sequencing project: providing services to taxonomists for standard genome sequencing and annotation.</title>
        <authorList>
            <consortium name="The Broad Institute Genomics Platform"/>
            <consortium name="The Broad Institute Genome Sequencing Center for Infectious Disease"/>
            <person name="Wu L."/>
            <person name="Ma J."/>
        </authorList>
    </citation>
    <scope>NUCLEOTIDE SEQUENCE [LARGE SCALE GENOMIC DNA]</scope>
    <source>
        <strain evidence="3">JCM 3399</strain>
    </source>
</reference>
<name>A0ABQ2VPA0_9ACTN</name>
<dbReference type="Proteomes" id="UP000654471">
    <property type="component" value="Unassembled WGS sequence"/>
</dbReference>
<sequence>MRSSGRSDQELHASISGFGPSTHHPPAPWQCGQFGRGLVVASIPCRSMCGFQWPVNTDPYGDGWLFELQVDDAAKLDAILEELLDAAGYEGVIGG</sequence>
<protein>
    <recommendedName>
        <fullName evidence="4">Glycine cleavage system H protein</fullName>
    </recommendedName>
</protein>
<gene>
    <name evidence="2" type="ORF">GCM10010211_82240</name>
</gene>
<dbReference type="SUPFAM" id="SSF51230">
    <property type="entry name" value="Single hybrid motif"/>
    <property type="match status" value="1"/>
</dbReference>
<evidence type="ECO:0000313" key="2">
    <source>
        <dbReference type="EMBL" id="GGV02457.1"/>
    </source>
</evidence>
<evidence type="ECO:0000313" key="3">
    <source>
        <dbReference type="Proteomes" id="UP000654471"/>
    </source>
</evidence>
<organism evidence="2 3">
    <name type="scientific">Streptomyces albospinus</name>
    <dbReference type="NCBI Taxonomy" id="285515"/>
    <lineage>
        <taxon>Bacteria</taxon>
        <taxon>Bacillati</taxon>
        <taxon>Actinomycetota</taxon>
        <taxon>Actinomycetes</taxon>
        <taxon>Kitasatosporales</taxon>
        <taxon>Streptomycetaceae</taxon>
        <taxon>Streptomyces</taxon>
    </lineage>
</organism>
<comment type="caution">
    <text evidence="2">The sequence shown here is derived from an EMBL/GenBank/DDBJ whole genome shotgun (WGS) entry which is preliminary data.</text>
</comment>
<evidence type="ECO:0000256" key="1">
    <source>
        <dbReference type="SAM" id="MobiDB-lite"/>
    </source>
</evidence>
<evidence type="ECO:0008006" key="4">
    <source>
        <dbReference type="Google" id="ProtNLM"/>
    </source>
</evidence>
<dbReference type="Gene3D" id="2.40.50.100">
    <property type="match status" value="1"/>
</dbReference>
<proteinExistence type="predicted"/>